<evidence type="ECO:0000313" key="1">
    <source>
        <dbReference type="EMBL" id="KAJ3561095.1"/>
    </source>
</evidence>
<accession>A0A9W8N7I9</accession>
<evidence type="ECO:0000313" key="2">
    <source>
        <dbReference type="Proteomes" id="UP001148614"/>
    </source>
</evidence>
<dbReference type="AlphaFoldDB" id="A0A9W8N7I9"/>
<sequence>MTCDSETTTVPEQLLAKVGDSNFQEAVLTPRGIHINVGNRFVNSFYYHLNLDRLGLSNDRAVRFKTYQDAFKLNVWQNPTEKHAKEIKRDYIALFYREANEAEYKFYALTNILLAEPLFLNCSRADAPELEQLEPAPPILNRNIPAKHYEWDISPDCGYFISVKAFPSWYRFDASSFVLVHHNTAFSSYLTIAFQGCDEEHCKVVDRAAAASAIALVWSCGGNNLEGNAKLLMLPVPGPTKIPGTFTSGPEHATAMTTMAAAPVPCPPDRQLGDD</sequence>
<protein>
    <submittedName>
        <fullName evidence="1">Uncharacterized protein</fullName>
    </submittedName>
</protein>
<proteinExistence type="predicted"/>
<name>A0A9W8N7I9_9PEZI</name>
<dbReference type="Proteomes" id="UP001148614">
    <property type="component" value="Unassembled WGS sequence"/>
</dbReference>
<reference evidence="1" key="1">
    <citation type="submission" date="2022-07" db="EMBL/GenBank/DDBJ databases">
        <title>Genome Sequence of Xylaria arbuscula.</title>
        <authorList>
            <person name="Buettner E."/>
        </authorList>
    </citation>
    <scope>NUCLEOTIDE SEQUENCE</scope>
    <source>
        <strain evidence="1">VT107</strain>
    </source>
</reference>
<keyword evidence="2" id="KW-1185">Reference proteome</keyword>
<comment type="caution">
    <text evidence="1">The sequence shown here is derived from an EMBL/GenBank/DDBJ whole genome shotgun (WGS) entry which is preliminary data.</text>
</comment>
<dbReference type="VEuPathDB" id="FungiDB:F4678DRAFT_298604"/>
<gene>
    <name evidence="1" type="ORF">NPX13_g9079</name>
</gene>
<dbReference type="EMBL" id="JANPWZ010002135">
    <property type="protein sequence ID" value="KAJ3561095.1"/>
    <property type="molecule type" value="Genomic_DNA"/>
</dbReference>
<organism evidence="1 2">
    <name type="scientific">Xylaria arbuscula</name>
    <dbReference type="NCBI Taxonomy" id="114810"/>
    <lineage>
        <taxon>Eukaryota</taxon>
        <taxon>Fungi</taxon>
        <taxon>Dikarya</taxon>
        <taxon>Ascomycota</taxon>
        <taxon>Pezizomycotina</taxon>
        <taxon>Sordariomycetes</taxon>
        <taxon>Xylariomycetidae</taxon>
        <taxon>Xylariales</taxon>
        <taxon>Xylariaceae</taxon>
        <taxon>Xylaria</taxon>
    </lineage>
</organism>